<name>A0A1G4G8Y1_9BACT</name>
<accession>A0A1G4G8Y1</accession>
<evidence type="ECO:0000313" key="2">
    <source>
        <dbReference type="Proteomes" id="UP000178485"/>
    </source>
</evidence>
<dbReference type="KEGG" id="pmuc:ING2E5A_2181"/>
<dbReference type="AlphaFoldDB" id="A0A1G4G8Y1"/>
<evidence type="ECO:0000313" key="1">
    <source>
        <dbReference type="EMBL" id="SCM58994.1"/>
    </source>
</evidence>
<dbReference type="Proteomes" id="UP000178485">
    <property type="component" value="Chromosome i"/>
</dbReference>
<reference evidence="1 2" key="1">
    <citation type="submission" date="2016-08" db="EMBL/GenBank/DDBJ databases">
        <authorList>
            <person name="Seilhamer J.J."/>
        </authorList>
    </citation>
    <scope>NUCLEOTIDE SEQUENCE [LARGE SCALE GENOMIC DNA]</scope>
    <source>
        <strain evidence="1">ING2-E5A</strain>
    </source>
</reference>
<gene>
    <name evidence="1" type="ORF">ING2E5A_2181</name>
</gene>
<sequence>MAAVLEESAWEETSKEFLWTEQLLEKHKNKVNWKAVSQNSDMLWTTSMLEKFKAHIDWHEFSLYCNELTFTFDNANKFHDYWDWQQLSKSISTIELLDKFLDYWDWNEIIDNRYLTEYYNKEFLEKYINYIPMSSLQQSMLWRYLISEESDKIKKGMLT</sequence>
<dbReference type="EMBL" id="LT608328">
    <property type="protein sequence ID" value="SCM58994.1"/>
    <property type="molecule type" value="Genomic_DNA"/>
</dbReference>
<protein>
    <submittedName>
        <fullName evidence="1">Uncharacterized protein</fullName>
    </submittedName>
</protein>
<dbReference type="RefSeq" id="WP_231960374.1">
    <property type="nucleotide sequence ID" value="NZ_LT608328.1"/>
</dbReference>
<proteinExistence type="predicted"/>
<keyword evidence="2" id="KW-1185">Reference proteome</keyword>
<organism evidence="1 2">
    <name type="scientific">Petrimonas mucosa</name>
    <dbReference type="NCBI Taxonomy" id="1642646"/>
    <lineage>
        <taxon>Bacteria</taxon>
        <taxon>Pseudomonadati</taxon>
        <taxon>Bacteroidota</taxon>
        <taxon>Bacteroidia</taxon>
        <taxon>Bacteroidales</taxon>
        <taxon>Dysgonomonadaceae</taxon>
        <taxon>Petrimonas</taxon>
    </lineage>
</organism>